<keyword evidence="2" id="KW-0808">Transferase</keyword>
<dbReference type="PROSITE" id="PS50887">
    <property type="entry name" value="GGDEF"/>
    <property type="match status" value="1"/>
</dbReference>
<accession>A0ABS1T108</accession>
<dbReference type="EMBL" id="JAESVD010000009">
    <property type="protein sequence ID" value="MBL4914463.1"/>
    <property type="molecule type" value="Genomic_DNA"/>
</dbReference>
<keyword evidence="2" id="KW-0418">Kinase</keyword>
<gene>
    <name evidence="2" type="ORF">JMA39_15270</name>
</gene>
<evidence type="ECO:0000313" key="3">
    <source>
        <dbReference type="Proteomes" id="UP000604898"/>
    </source>
</evidence>
<organism evidence="2 3">
    <name type="scientific">Shewanella schlegeliana</name>
    <dbReference type="NCBI Taxonomy" id="190308"/>
    <lineage>
        <taxon>Bacteria</taxon>
        <taxon>Pseudomonadati</taxon>
        <taxon>Pseudomonadota</taxon>
        <taxon>Gammaproteobacteria</taxon>
        <taxon>Alteromonadales</taxon>
        <taxon>Shewanellaceae</taxon>
        <taxon>Shewanella</taxon>
    </lineage>
</organism>
<dbReference type="InterPro" id="IPR000160">
    <property type="entry name" value="GGDEF_dom"/>
</dbReference>
<reference evidence="2 3" key="1">
    <citation type="submission" date="2021-01" db="EMBL/GenBank/DDBJ databases">
        <title>Genome sequence of Shewanella schlegeliana JCM 11561.</title>
        <authorList>
            <person name="Zhang H."/>
            <person name="Li C."/>
        </authorList>
    </citation>
    <scope>NUCLEOTIDE SEQUENCE [LARGE SCALE GENOMIC DNA]</scope>
    <source>
        <strain evidence="2 3">JCM 11561</strain>
    </source>
</reference>
<dbReference type="SUPFAM" id="SSF48452">
    <property type="entry name" value="TPR-like"/>
    <property type="match status" value="2"/>
</dbReference>
<comment type="caution">
    <text evidence="2">The sequence shown here is derived from an EMBL/GenBank/DDBJ whole genome shotgun (WGS) entry which is preliminary data.</text>
</comment>
<dbReference type="Proteomes" id="UP000604898">
    <property type="component" value="Unassembled WGS sequence"/>
</dbReference>
<evidence type="ECO:0000259" key="1">
    <source>
        <dbReference type="PROSITE" id="PS50887"/>
    </source>
</evidence>
<dbReference type="InterPro" id="IPR011990">
    <property type="entry name" value="TPR-like_helical_dom_sf"/>
</dbReference>
<sequence length="583" mass="65874">MDFRLITLSFMLWLSPAHSLTLEQLDQLNISVFQYPSEALNSINEIEQSLHTNLNPNATALRINAFKCETYLQLGENAAALNLARLNQAKAKQLRLDEARPYFLNCMAQAYLNYGNYQQALPLIHSAIAMSRRLEQPQALINGLWIRSQLDAQVQHNNTAIEDLRLALDLYPQVSKQNEQWLLTPIPYLNIAMAKLMIRVGEPKEARLFLDRALTDPLSGGKIALNLSIDAAKIAQLNQQTELREEYIQAARSKLAELGSSFELANAYQQIAFIDFSSGKYSSAEQLLRLSINTFKKEANNNATIGALRLLAQVNLAQHQEKLGLEQMNEAIGIAKQKKLYTDLKLCYAVLAKYFATKQNYKQAYDYQQKQFQAAENETLFIQSIWLSYLKSDLSRQKQLSYEQQKVTATVMPNPFLPDSVLPAILILCSFATFIAWSRKRSSRASQVIDKSIAIKPNSTGEQKLEEMLNISKQAGYPLSLLVLDTGAMLSRELPTMIEQLKAKLREQDLVQLGSEKQLLIMLPHTSEVRANNVIKQLSGTVALWKSDCKINIGLASMQQFDSLQSMIKRAQISQLRRQKPVS</sequence>
<dbReference type="RefSeq" id="WP_202722722.1">
    <property type="nucleotide sequence ID" value="NZ_BPEX01000019.1"/>
</dbReference>
<feature type="domain" description="GGDEF" evidence="1">
    <location>
        <begin position="477"/>
        <end position="583"/>
    </location>
</feature>
<dbReference type="GO" id="GO:0016301">
    <property type="term" value="F:kinase activity"/>
    <property type="evidence" value="ECO:0007669"/>
    <property type="project" value="UniProtKB-KW"/>
</dbReference>
<proteinExistence type="predicted"/>
<evidence type="ECO:0000313" key="2">
    <source>
        <dbReference type="EMBL" id="MBL4914463.1"/>
    </source>
</evidence>
<keyword evidence="3" id="KW-1185">Reference proteome</keyword>
<protein>
    <submittedName>
        <fullName evidence="2">Histidine kinase</fullName>
    </submittedName>
</protein>
<name>A0ABS1T108_9GAMM</name>
<dbReference type="Gene3D" id="1.25.40.10">
    <property type="entry name" value="Tetratricopeptide repeat domain"/>
    <property type="match status" value="2"/>
</dbReference>